<keyword evidence="3" id="KW-1185">Reference proteome</keyword>
<dbReference type="RefSeq" id="WP_079190260.1">
    <property type="nucleotide sequence ID" value="NZ_FRBI01000033.1"/>
</dbReference>
<accession>A0A1M7QEJ1</accession>
<feature type="domain" description="Smr" evidence="1">
    <location>
        <begin position="35"/>
        <end position="100"/>
    </location>
</feature>
<dbReference type="PROSITE" id="PS50828">
    <property type="entry name" value="SMR"/>
    <property type="match status" value="1"/>
</dbReference>
<dbReference type="AlphaFoldDB" id="A0A1M7QEJ1"/>
<evidence type="ECO:0000259" key="1">
    <source>
        <dbReference type="PROSITE" id="PS50828"/>
    </source>
</evidence>
<proteinExistence type="predicted"/>
<evidence type="ECO:0000313" key="3">
    <source>
        <dbReference type="Proteomes" id="UP000184111"/>
    </source>
</evidence>
<name>A0A1M7QEJ1_9ACTN</name>
<reference evidence="2 3" key="1">
    <citation type="submission" date="2016-11" db="EMBL/GenBank/DDBJ databases">
        <authorList>
            <person name="Jaros S."/>
            <person name="Januszkiewicz K."/>
            <person name="Wedrychowicz H."/>
        </authorList>
    </citation>
    <scope>NUCLEOTIDE SEQUENCE [LARGE SCALE GENOMIC DNA]</scope>
    <source>
        <strain evidence="2 3">CGMCC 4.2025</strain>
    </source>
</reference>
<dbReference type="Proteomes" id="UP000184111">
    <property type="component" value="Unassembled WGS sequence"/>
</dbReference>
<dbReference type="SUPFAM" id="SSF160443">
    <property type="entry name" value="SMR domain-like"/>
    <property type="match status" value="1"/>
</dbReference>
<dbReference type="Pfam" id="PF01713">
    <property type="entry name" value="Smr"/>
    <property type="match status" value="1"/>
</dbReference>
<organism evidence="2 3">
    <name type="scientific">Actinacidiphila paucisporea</name>
    <dbReference type="NCBI Taxonomy" id="310782"/>
    <lineage>
        <taxon>Bacteria</taxon>
        <taxon>Bacillati</taxon>
        <taxon>Actinomycetota</taxon>
        <taxon>Actinomycetes</taxon>
        <taxon>Kitasatosporales</taxon>
        <taxon>Streptomycetaceae</taxon>
        <taxon>Actinacidiphila</taxon>
    </lineage>
</organism>
<protein>
    <submittedName>
        <fullName evidence="2">Smr domain-containing protein</fullName>
    </submittedName>
</protein>
<evidence type="ECO:0000313" key="2">
    <source>
        <dbReference type="EMBL" id="SHN29128.1"/>
    </source>
</evidence>
<dbReference type="InterPro" id="IPR002625">
    <property type="entry name" value="Smr_dom"/>
</dbReference>
<sequence length="100" mass="11225">MRGACRTLRPYGYPWEAVILLTLDLHPIFRSNRDLDVALRQALFRAAATGVDVLQVIPGKGTGALRQRVLTTLAQTHLKKLYARVEVDPDNPGRILVHLR</sequence>
<dbReference type="InterPro" id="IPR036063">
    <property type="entry name" value="Smr_dom_sf"/>
</dbReference>
<dbReference type="Gene3D" id="3.30.1370.110">
    <property type="match status" value="1"/>
</dbReference>
<dbReference type="EMBL" id="FRBI01000033">
    <property type="protein sequence ID" value="SHN29128.1"/>
    <property type="molecule type" value="Genomic_DNA"/>
</dbReference>
<dbReference type="STRING" id="310782.SAMN05216499_13312"/>
<gene>
    <name evidence="2" type="ORF">SAMN05216499_13312</name>
</gene>